<dbReference type="NCBIfam" id="NF009544">
    <property type="entry name" value="PRK12928.1"/>
    <property type="match status" value="1"/>
</dbReference>
<comment type="similarity">
    <text evidence="9">Belongs to the radical SAM superfamily. Lipoyl synthase family.</text>
</comment>
<dbReference type="PROSITE" id="PS51918">
    <property type="entry name" value="RADICAL_SAM"/>
    <property type="match status" value="1"/>
</dbReference>
<protein>
    <recommendedName>
        <fullName evidence="9">Lipoyl synthase</fullName>
        <ecNumber evidence="9">2.8.1.8</ecNumber>
    </recommendedName>
    <alternativeName>
        <fullName evidence="9">Lip-syn</fullName>
        <shortName evidence="9">LS</shortName>
    </alternativeName>
    <alternativeName>
        <fullName evidence="9">Lipoate synthase</fullName>
    </alternativeName>
    <alternativeName>
        <fullName evidence="9">Lipoic acid synthase</fullName>
    </alternativeName>
    <alternativeName>
        <fullName evidence="9">Sulfur insertion protein LipA</fullName>
    </alternativeName>
</protein>
<proteinExistence type="inferred from homology"/>
<evidence type="ECO:0000256" key="7">
    <source>
        <dbReference type="ARBA" id="ARBA00023014"/>
    </source>
</evidence>
<dbReference type="HAMAP" id="MF_00206">
    <property type="entry name" value="Lipoyl_synth"/>
    <property type="match status" value="1"/>
</dbReference>
<dbReference type="SUPFAM" id="SSF102114">
    <property type="entry name" value="Radical SAM enzymes"/>
    <property type="match status" value="1"/>
</dbReference>
<comment type="catalytic activity">
    <reaction evidence="8 9">
        <text>[[Fe-S] cluster scaffold protein carrying a second [4Fe-4S](2+) cluster] + N(6)-octanoyl-L-lysyl-[protein] + 2 oxidized [2Fe-2S]-[ferredoxin] + 2 S-adenosyl-L-methionine + 4 H(+) = [[Fe-S] cluster scaffold protein] + N(6)-[(R)-dihydrolipoyl]-L-lysyl-[protein] + 4 Fe(3+) + 2 hydrogen sulfide + 2 5'-deoxyadenosine + 2 L-methionine + 2 reduced [2Fe-2S]-[ferredoxin]</text>
        <dbReference type="Rhea" id="RHEA:16585"/>
        <dbReference type="Rhea" id="RHEA-COMP:9928"/>
        <dbReference type="Rhea" id="RHEA-COMP:10000"/>
        <dbReference type="Rhea" id="RHEA-COMP:10001"/>
        <dbReference type="Rhea" id="RHEA-COMP:10475"/>
        <dbReference type="Rhea" id="RHEA-COMP:14568"/>
        <dbReference type="Rhea" id="RHEA-COMP:14569"/>
        <dbReference type="ChEBI" id="CHEBI:15378"/>
        <dbReference type="ChEBI" id="CHEBI:17319"/>
        <dbReference type="ChEBI" id="CHEBI:29034"/>
        <dbReference type="ChEBI" id="CHEBI:29919"/>
        <dbReference type="ChEBI" id="CHEBI:33722"/>
        <dbReference type="ChEBI" id="CHEBI:33737"/>
        <dbReference type="ChEBI" id="CHEBI:33738"/>
        <dbReference type="ChEBI" id="CHEBI:57844"/>
        <dbReference type="ChEBI" id="CHEBI:59789"/>
        <dbReference type="ChEBI" id="CHEBI:78809"/>
        <dbReference type="ChEBI" id="CHEBI:83100"/>
        <dbReference type="EC" id="2.8.1.8"/>
    </reaction>
</comment>
<keyword evidence="12" id="KW-1185">Reference proteome</keyword>
<evidence type="ECO:0000256" key="9">
    <source>
        <dbReference type="HAMAP-Rule" id="MF_00206"/>
    </source>
</evidence>
<evidence type="ECO:0000256" key="8">
    <source>
        <dbReference type="ARBA" id="ARBA00047326"/>
    </source>
</evidence>
<evidence type="ECO:0000313" key="12">
    <source>
        <dbReference type="Proteomes" id="UP000515847"/>
    </source>
</evidence>
<dbReference type="Proteomes" id="UP000515847">
    <property type="component" value="Chromosome"/>
</dbReference>
<dbReference type="SMART" id="SM00729">
    <property type="entry name" value="Elp3"/>
    <property type="match status" value="1"/>
</dbReference>
<dbReference type="Gene3D" id="3.20.20.70">
    <property type="entry name" value="Aldolase class I"/>
    <property type="match status" value="1"/>
</dbReference>
<dbReference type="GO" id="GO:0009249">
    <property type="term" value="P:protein lipoylation"/>
    <property type="evidence" value="ECO:0007669"/>
    <property type="project" value="UniProtKB-UniRule"/>
</dbReference>
<dbReference type="InterPro" id="IPR003698">
    <property type="entry name" value="Lipoyl_synth"/>
</dbReference>
<feature type="binding site" evidence="9">
    <location>
        <position position="66"/>
    </location>
    <ligand>
        <name>[4Fe-4S] cluster</name>
        <dbReference type="ChEBI" id="CHEBI:49883"/>
        <label>2</label>
        <note>4Fe-4S-S-AdoMet</note>
    </ligand>
</feature>
<keyword evidence="5 9" id="KW-0479">Metal-binding</keyword>
<dbReference type="GO" id="GO:0051539">
    <property type="term" value="F:4 iron, 4 sulfur cluster binding"/>
    <property type="evidence" value="ECO:0007669"/>
    <property type="project" value="UniProtKB-UniRule"/>
</dbReference>
<dbReference type="RefSeq" id="WP_034425283.1">
    <property type="nucleotide sequence ID" value="NZ_CP045798.1"/>
</dbReference>
<dbReference type="PANTHER" id="PTHR10949:SF0">
    <property type="entry name" value="LIPOYL SYNTHASE, MITOCHONDRIAL"/>
    <property type="match status" value="1"/>
</dbReference>
<dbReference type="InterPro" id="IPR058240">
    <property type="entry name" value="rSAM_sf"/>
</dbReference>
<keyword evidence="6 9" id="KW-0408">Iron</keyword>
<dbReference type="InterPro" id="IPR013785">
    <property type="entry name" value="Aldolase_TIM"/>
</dbReference>
<dbReference type="CDD" id="cd01335">
    <property type="entry name" value="Radical_SAM"/>
    <property type="match status" value="1"/>
</dbReference>
<dbReference type="Pfam" id="PF04055">
    <property type="entry name" value="Radical_SAM"/>
    <property type="match status" value="1"/>
</dbReference>
<feature type="binding site" evidence="9">
    <location>
        <position position="63"/>
    </location>
    <ligand>
        <name>[4Fe-4S] cluster</name>
        <dbReference type="ChEBI" id="CHEBI:49883"/>
        <label>2</label>
        <note>4Fe-4S-S-AdoMet</note>
    </ligand>
</feature>
<feature type="binding site" evidence="9">
    <location>
        <position position="44"/>
    </location>
    <ligand>
        <name>[4Fe-4S] cluster</name>
        <dbReference type="ChEBI" id="CHEBI:49883"/>
        <label>1</label>
    </ligand>
</feature>
<organism evidence="11 12">
    <name type="scientific">Thermanaerosceptrum fracticalcis</name>
    <dbReference type="NCBI Taxonomy" id="1712410"/>
    <lineage>
        <taxon>Bacteria</taxon>
        <taxon>Bacillati</taxon>
        <taxon>Bacillota</taxon>
        <taxon>Clostridia</taxon>
        <taxon>Eubacteriales</taxon>
        <taxon>Peptococcaceae</taxon>
        <taxon>Thermanaerosceptrum</taxon>
    </lineage>
</organism>
<sequence length="285" mass="31639">MTLAPWLKIGTPDQQKLRDMLGLLASLNVNTICTSAKCPNAGECFAQGTATFLILGPNCTRNCRFCAVNHGRLAEPDPLEPAKVAQAVQILDLKYVVITSVTRDDLPDYGAGQFAAVIREIKALHEDTLVEVLIPDLTGEEKALALIVQARPDVLGHNLETVPRLYAKVRPQASYRQSLRVLKAVKEMKPGMLTKSSLMLGLGETEGELREVFQDLKEVDCDILTLGQYLQPTPQQLPVERYVTPEEFSYYREIALSLGIREVYAGPLVRSSYHAREVFRTLTDV</sequence>
<evidence type="ECO:0000256" key="5">
    <source>
        <dbReference type="ARBA" id="ARBA00022723"/>
    </source>
</evidence>
<dbReference type="SFLD" id="SFLDS00029">
    <property type="entry name" value="Radical_SAM"/>
    <property type="match status" value="1"/>
</dbReference>
<comment type="subcellular location">
    <subcellularLocation>
        <location evidence="9">Cytoplasm</location>
    </subcellularLocation>
</comment>
<dbReference type="PIRSF" id="PIRSF005963">
    <property type="entry name" value="Lipoyl_synth"/>
    <property type="match status" value="1"/>
</dbReference>
<dbReference type="SFLD" id="SFLDG01058">
    <property type="entry name" value="lipoyl_synthase_like"/>
    <property type="match status" value="1"/>
</dbReference>
<feature type="domain" description="Radical SAM core" evidence="10">
    <location>
        <begin position="45"/>
        <end position="261"/>
    </location>
</feature>
<evidence type="ECO:0000256" key="4">
    <source>
        <dbReference type="ARBA" id="ARBA00022691"/>
    </source>
</evidence>
<dbReference type="EMBL" id="CP045798">
    <property type="protein sequence ID" value="QNB47803.1"/>
    <property type="molecule type" value="Genomic_DNA"/>
</dbReference>
<dbReference type="KEGG" id="tfr:BR63_16935"/>
<evidence type="ECO:0000259" key="10">
    <source>
        <dbReference type="PROSITE" id="PS51918"/>
    </source>
</evidence>
<name>A0A7G6E6U9_THEFR</name>
<dbReference type="SFLD" id="SFLDF00271">
    <property type="entry name" value="lipoyl_synthase"/>
    <property type="match status" value="1"/>
</dbReference>
<keyword evidence="4 9" id="KW-0949">S-adenosyl-L-methionine</keyword>
<evidence type="ECO:0000256" key="6">
    <source>
        <dbReference type="ARBA" id="ARBA00023004"/>
    </source>
</evidence>
<dbReference type="NCBIfam" id="TIGR00510">
    <property type="entry name" value="lipA"/>
    <property type="match status" value="1"/>
</dbReference>
<dbReference type="UniPathway" id="UPA00538">
    <property type="reaction ID" value="UER00593"/>
</dbReference>
<keyword evidence="3 9" id="KW-0808">Transferase</keyword>
<keyword evidence="7 9" id="KW-0411">Iron-sulfur</keyword>
<feature type="binding site" evidence="9">
    <location>
        <position position="59"/>
    </location>
    <ligand>
        <name>[4Fe-4S] cluster</name>
        <dbReference type="ChEBI" id="CHEBI:49883"/>
        <label>2</label>
        <note>4Fe-4S-S-AdoMet</note>
    </ligand>
</feature>
<comment type="cofactor">
    <cofactor evidence="9">
        <name>[4Fe-4S] cluster</name>
        <dbReference type="ChEBI" id="CHEBI:49883"/>
    </cofactor>
    <text evidence="9">Binds 2 [4Fe-4S] clusters per subunit. One cluster is coordinated with 3 cysteines and an exchangeable S-adenosyl-L-methionine.</text>
</comment>
<dbReference type="InterPro" id="IPR006638">
    <property type="entry name" value="Elp3/MiaA/NifB-like_rSAM"/>
</dbReference>
<evidence type="ECO:0000256" key="2">
    <source>
        <dbReference type="ARBA" id="ARBA00022490"/>
    </source>
</evidence>
<dbReference type="InterPro" id="IPR007197">
    <property type="entry name" value="rSAM"/>
</dbReference>
<dbReference type="AlphaFoldDB" id="A0A7G6E6U9"/>
<gene>
    <name evidence="9 11" type="primary">lipA</name>
    <name evidence="11" type="ORF">BR63_16935</name>
</gene>
<dbReference type="EC" id="2.8.1.8" evidence="9"/>
<dbReference type="OrthoDB" id="9787898at2"/>
<reference evidence="11 12" key="1">
    <citation type="journal article" date="2019" name="Front. Microbiol.">
        <title>Thermoanaerosceptrum fracticalcis gen. nov. sp. nov., a Novel Fumarate-Fermenting Microorganism From a Deep Fractured Carbonate Aquifer of the US Great Basin.</title>
        <authorList>
            <person name="Hamilton-Brehm S.D."/>
            <person name="Stewart L.E."/>
            <person name="Zavarin M."/>
            <person name="Caldwell M."/>
            <person name="Lawson P.A."/>
            <person name="Onstott T.C."/>
            <person name="Grzymski J."/>
            <person name="Neveux I."/>
            <person name="Lollar B.S."/>
            <person name="Russell C.E."/>
            <person name="Moser D.P."/>
        </authorList>
    </citation>
    <scope>NUCLEOTIDE SEQUENCE [LARGE SCALE GENOMIC DNA]</scope>
    <source>
        <strain evidence="11 12">DRI-13</strain>
    </source>
</reference>
<dbReference type="NCBIfam" id="NF004019">
    <property type="entry name" value="PRK05481.1"/>
    <property type="match status" value="1"/>
</dbReference>
<feature type="binding site" evidence="9">
    <location>
        <position position="33"/>
    </location>
    <ligand>
        <name>[4Fe-4S] cluster</name>
        <dbReference type="ChEBI" id="CHEBI:49883"/>
        <label>1</label>
    </ligand>
</feature>
<dbReference type="FunFam" id="3.20.20.70:FF:000040">
    <property type="entry name" value="Lipoyl synthase"/>
    <property type="match status" value="1"/>
</dbReference>
<keyword evidence="2 9" id="KW-0963">Cytoplasm</keyword>
<evidence type="ECO:0000256" key="1">
    <source>
        <dbReference type="ARBA" id="ARBA00022485"/>
    </source>
</evidence>
<feature type="binding site" evidence="9">
    <location>
        <position position="38"/>
    </location>
    <ligand>
        <name>[4Fe-4S] cluster</name>
        <dbReference type="ChEBI" id="CHEBI:49883"/>
        <label>1</label>
    </ligand>
</feature>
<dbReference type="PANTHER" id="PTHR10949">
    <property type="entry name" value="LIPOYL SYNTHASE"/>
    <property type="match status" value="1"/>
</dbReference>
<keyword evidence="1 9" id="KW-0004">4Fe-4S</keyword>
<dbReference type="GO" id="GO:0016992">
    <property type="term" value="F:lipoate synthase activity"/>
    <property type="evidence" value="ECO:0007669"/>
    <property type="project" value="UniProtKB-UniRule"/>
</dbReference>
<comment type="pathway">
    <text evidence="9">Protein modification; protein lipoylation via endogenous pathway; protein N(6)-(lipoyl)lysine from octanoyl-[acyl-carrier-protein]: step 2/2.</text>
</comment>
<evidence type="ECO:0000256" key="3">
    <source>
        <dbReference type="ARBA" id="ARBA00022679"/>
    </source>
</evidence>
<dbReference type="GO" id="GO:0046872">
    <property type="term" value="F:metal ion binding"/>
    <property type="evidence" value="ECO:0007669"/>
    <property type="project" value="UniProtKB-KW"/>
</dbReference>
<comment type="function">
    <text evidence="9">Catalyzes the radical-mediated insertion of two sulfur atoms into the C-6 and C-8 positions of the octanoyl moiety bound to the lipoyl domains of lipoate-dependent enzymes, thereby converting the octanoylated domains into lipoylated derivatives.</text>
</comment>
<accession>A0A7G6E6U9</accession>
<feature type="binding site" evidence="9">
    <location>
        <position position="272"/>
    </location>
    <ligand>
        <name>[4Fe-4S] cluster</name>
        <dbReference type="ChEBI" id="CHEBI:49883"/>
        <label>1</label>
    </ligand>
</feature>
<dbReference type="GO" id="GO:0005737">
    <property type="term" value="C:cytoplasm"/>
    <property type="evidence" value="ECO:0007669"/>
    <property type="project" value="UniProtKB-SubCell"/>
</dbReference>
<evidence type="ECO:0000313" key="11">
    <source>
        <dbReference type="EMBL" id="QNB47803.1"/>
    </source>
</evidence>